<accession>A0A0P1GHC4</accession>
<dbReference type="RefSeq" id="WP_058291240.1">
    <property type="nucleotide sequence ID" value="NZ_CYSD01000042.1"/>
</dbReference>
<keyword evidence="2" id="KW-0732">Signal</keyword>
<protein>
    <recommendedName>
        <fullName evidence="5">AAA+ family ATPase</fullName>
    </recommendedName>
</protein>
<organism evidence="3 4">
    <name type="scientific">Tritonibacter multivorans</name>
    <dbReference type="NCBI Taxonomy" id="928856"/>
    <lineage>
        <taxon>Bacteria</taxon>
        <taxon>Pseudomonadati</taxon>
        <taxon>Pseudomonadota</taxon>
        <taxon>Alphaproteobacteria</taxon>
        <taxon>Rhodobacterales</taxon>
        <taxon>Paracoccaceae</taxon>
        <taxon>Tritonibacter</taxon>
    </lineage>
</organism>
<evidence type="ECO:0000256" key="1">
    <source>
        <dbReference type="SAM" id="MobiDB-lite"/>
    </source>
</evidence>
<evidence type="ECO:0000256" key="2">
    <source>
        <dbReference type="SAM" id="SignalP"/>
    </source>
</evidence>
<feature type="signal peptide" evidence="2">
    <location>
        <begin position="1"/>
        <end position="28"/>
    </location>
</feature>
<evidence type="ECO:0008006" key="5">
    <source>
        <dbReference type="Google" id="ProtNLM"/>
    </source>
</evidence>
<feature type="compositionally biased region" description="Acidic residues" evidence="1">
    <location>
        <begin position="119"/>
        <end position="129"/>
    </location>
</feature>
<dbReference type="EMBL" id="CYSD01000042">
    <property type="protein sequence ID" value="CUH81096.1"/>
    <property type="molecule type" value="Genomic_DNA"/>
</dbReference>
<reference evidence="3 4" key="1">
    <citation type="submission" date="2015-09" db="EMBL/GenBank/DDBJ databases">
        <authorList>
            <consortium name="Swine Surveillance"/>
        </authorList>
    </citation>
    <scope>NUCLEOTIDE SEQUENCE [LARGE SCALE GENOMIC DNA]</scope>
    <source>
        <strain evidence="3 4">CECT 7557</strain>
    </source>
</reference>
<dbReference type="AlphaFoldDB" id="A0A0P1GHC4"/>
<sequence>MLILSPQRARRALCLSAACLALATPVQAQDTPPAEEGPSLMQRGLELFFEGIEEELSPGLQQLQEMAETFGPALQEFLLQMGPALADIASEVQDWSRYELPEILPNGDIIIRRKPDVPTPEEDEKEDGGEGTIDI</sequence>
<dbReference type="STRING" id="928856.SAMN04488049_10273"/>
<dbReference type="Proteomes" id="UP000052022">
    <property type="component" value="Unassembled WGS sequence"/>
</dbReference>
<evidence type="ECO:0000313" key="4">
    <source>
        <dbReference type="Proteomes" id="UP000052022"/>
    </source>
</evidence>
<keyword evidence="4" id="KW-1185">Reference proteome</keyword>
<dbReference type="OrthoDB" id="7308154at2"/>
<evidence type="ECO:0000313" key="3">
    <source>
        <dbReference type="EMBL" id="CUH81096.1"/>
    </source>
</evidence>
<feature type="chain" id="PRO_5006063442" description="AAA+ family ATPase" evidence="2">
    <location>
        <begin position="29"/>
        <end position="135"/>
    </location>
</feature>
<feature type="region of interest" description="Disordered" evidence="1">
    <location>
        <begin position="111"/>
        <end position="135"/>
    </location>
</feature>
<proteinExistence type="predicted"/>
<name>A0A0P1GHC4_9RHOB</name>
<gene>
    <name evidence="3" type="ORF">TRM7557_03237</name>
</gene>